<proteinExistence type="predicted"/>
<dbReference type="AlphaFoldDB" id="A0AA95I4N0"/>
<dbReference type="Pfam" id="PF09661">
    <property type="entry name" value="DUF2398"/>
    <property type="match status" value="1"/>
</dbReference>
<sequence>MSGGAVRRLGKQRKSAVQSVERKRACMHALLNRPWIAKEEDPDLYFAIRDHYEELRDWFMDKAGFPLIVTRALAKLDKTPVKAQTWMGFPEFREKRDYVFFTYGLWYLEGKTELDQFLLSDIVEEIREQMLSAGLEADWRNYFDRLSMARALKKLRALNVLYSVDGDEGQWAQDAERNALYECSPLARYVLRRFPHDLTNCSQLEELENPIPYADTQDGQSMRRRHRVYRRLLLEPVVVDRHWDEEDLNYVLWQRRAIIDQLENMLGWEGRRYREGLVFFHPELTGECDLFPTVSVVSDLALLAATEIRKRLSAGDGLNVEDNGTVRLTKAEIETLLYRLQLQHKEFWSKEFREASSQELAVLCMDHLSEWGLGEREGESSFLISPVLGRWTSEYANTNFGT</sequence>
<evidence type="ECO:0000313" key="2">
    <source>
        <dbReference type="Proteomes" id="UP001177943"/>
    </source>
</evidence>
<dbReference type="InterPro" id="IPR013494">
    <property type="entry name" value="CHP02678"/>
</dbReference>
<gene>
    <name evidence="1" type="ORF">QNH46_01535</name>
</gene>
<dbReference type="NCBIfam" id="TIGR02678">
    <property type="entry name" value="TIGR02678 family protein"/>
    <property type="match status" value="1"/>
</dbReference>
<evidence type="ECO:0000313" key="1">
    <source>
        <dbReference type="EMBL" id="WHX49401.1"/>
    </source>
</evidence>
<dbReference type="Proteomes" id="UP001177943">
    <property type="component" value="Chromosome"/>
</dbReference>
<reference evidence="1" key="1">
    <citation type="submission" date="2023-05" db="EMBL/GenBank/DDBJ databases">
        <title>Comparative genomics of Bacillaceae isolates and their secondary metabolite potential.</title>
        <authorList>
            <person name="Song L."/>
            <person name="Nielsen L.J."/>
            <person name="Mohite O."/>
            <person name="Xu X."/>
            <person name="Weber T."/>
            <person name="Kovacs A.T."/>
        </authorList>
    </citation>
    <scope>NUCLEOTIDE SEQUENCE</scope>
    <source>
        <strain evidence="1">B2_4</strain>
    </source>
</reference>
<dbReference type="EMBL" id="CP126084">
    <property type="protein sequence ID" value="WHX49401.1"/>
    <property type="molecule type" value="Genomic_DNA"/>
</dbReference>
<protein>
    <submittedName>
        <fullName evidence="1">TIGR02678 family protein</fullName>
    </submittedName>
</protein>
<dbReference type="KEGG" id="pwn:QNH46_01535"/>
<accession>A0AA95I4N0</accession>
<dbReference type="RefSeq" id="WP_283926610.1">
    <property type="nucleotide sequence ID" value="NZ_CP126084.1"/>
</dbReference>
<name>A0AA95I4N0_9BACL</name>
<organism evidence="1 2">
    <name type="scientific">Paenibacillus woosongensis</name>
    <dbReference type="NCBI Taxonomy" id="307580"/>
    <lineage>
        <taxon>Bacteria</taxon>
        <taxon>Bacillati</taxon>
        <taxon>Bacillota</taxon>
        <taxon>Bacilli</taxon>
        <taxon>Bacillales</taxon>
        <taxon>Paenibacillaceae</taxon>
        <taxon>Paenibacillus</taxon>
    </lineage>
</organism>